<dbReference type="PANTHER" id="PTHR13009:SF35">
    <property type="entry name" value="ACTIVATOR OF HSP90 ATPASE AHSA1-LIKE N-TERMINAL DOMAIN-CONTAINING PROTEIN"/>
    <property type="match status" value="1"/>
</dbReference>
<dbReference type="Proteomes" id="UP000053237">
    <property type="component" value="Unassembled WGS sequence"/>
</dbReference>
<organism evidence="3 4">
    <name type="scientific">Albugo candida</name>
    <dbReference type="NCBI Taxonomy" id="65357"/>
    <lineage>
        <taxon>Eukaryota</taxon>
        <taxon>Sar</taxon>
        <taxon>Stramenopiles</taxon>
        <taxon>Oomycota</taxon>
        <taxon>Peronosporomycetes</taxon>
        <taxon>Albuginales</taxon>
        <taxon>Albuginaceae</taxon>
        <taxon>Albugo</taxon>
    </lineage>
</organism>
<keyword evidence="4" id="KW-1185">Reference proteome</keyword>
<dbReference type="InParanoid" id="A0A024FZI6"/>
<evidence type="ECO:0000256" key="1">
    <source>
        <dbReference type="ARBA" id="ARBA00006817"/>
    </source>
</evidence>
<dbReference type="GO" id="GO:0051087">
    <property type="term" value="F:protein-folding chaperone binding"/>
    <property type="evidence" value="ECO:0007669"/>
    <property type="project" value="InterPro"/>
</dbReference>
<comment type="caution">
    <text evidence="3">The sequence shown here is derived from an EMBL/GenBank/DDBJ whole genome shotgun (WGS) entry which is preliminary data.</text>
</comment>
<dbReference type="Pfam" id="PF09229">
    <property type="entry name" value="Aha1_N"/>
    <property type="match status" value="1"/>
</dbReference>
<protein>
    <recommendedName>
        <fullName evidence="2">Activator of Hsp90 ATPase AHSA1-like N-terminal domain-containing protein</fullName>
    </recommendedName>
</protein>
<feature type="domain" description="Activator of Hsp90 ATPase AHSA1-like N-terminal" evidence="2">
    <location>
        <begin position="63"/>
        <end position="197"/>
    </location>
</feature>
<evidence type="ECO:0000313" key="4">
    <source>
        <dbReference type="Proteomes" id="UP000053237"/>
    </source>
</evidence>
<dbReference type="OrthoDB" id="567237at2759"/>
<dbReference type="SUPFAM" id="SSF103111">
    <property type="entry name" value="Activator of Hsp90 ATPase, Aha1"/>
    <property type="match status" value="1"/>
</dbReference>
<evidence type="ECO:0000313" key="3">
    <source>
        <dbReference type="EMBL" id="CCI40004.1"/>
    </source>
</evidence>
<sequence>MGSDDELPAAKKLHEGYHGWMKSIAKTSQDFTPLRIDNKIDIEPAEGSKQGTSAWNTAGTWEEKDKSAWACDRLKESLRDSFRFEDAKYNVSLVVDSIVRCDGEAKLVYSRGVKRCGFDISVKFEWKSTRQDDSEGFDEVKGHVEIHDFDDMNGEDYEVTVSTEECSAHARDAKDAILNWEGQLREILANWREELLRQ</sequence>
<proteinExistence type="inferred from homology"/>
<comment type="similarity">
    <text evidence="1">Belongs to the AHA1 family.</text>
</comment>
<evidence type="ECO:0000259" key="2">
    <source>
        <dbReference type="SMART" id="SM01000"/>
    </source>
</evidence>
<dbReference type="SMART" id="SM01000">
    <property type="entry name" value="Aha1_N"/>
    <property type="match status" value="1"/>
</dbReference>
<dbReference type="EMBL" id="CAIX01000005">
    <property type="protein sequence ID" value="CCI40004.1"/>
    <property type="molecule type" value="Genomic_DNA"/>
</dbReference>
<name>A0A024FZI6_9STRA</name>
<dbReference type="PANTHER" id="PTHR13009">
    <property type="entry name" value="HEAT SHOCK PROTEIN 90 HSP90 CO-CHAPERONE AHA-1"/>
    <property type="match status" value="1"/>
</dbReference>
<accession>A0A024FZI6</accession>
<dbReference type="InterPro" id="IPR036338">
    <property type="entry name" value="Aha1"/>
</dbReference>
<dbReference type="Gene3D" id="3.15.10.20">
    <property type="entry name" value="Activator of Hsp90 ATPase Aha1, N-terminal domain"/>
    <property type="match status" value="1"/>
</dbReference>
<dbReference type="InterPro" id="IPR015310">
    <property type="entry name" value="AHSA1-like_N"/>
</dbReference>
<gene>
    <name evidence="3" type="ORF">BN9_007880</name>
</gene>
<dbReference type="AlphaFoldDB" id="A0A024FZI6"/>
<dbReference type="GO" id="GO:0001671">
    <property type="term" value="F:ATPase activator activity"/>
    <property type="evidence" value="ECO:0007669"/>
    <property type="project" value="InterPro"/>
</dbReference>
<dbReference type="STRING" id="65357.A0A024FZI6"/>
<reference evidence="3 4" key="1">
    <citation type="submission" date="2012-05" db="EMBL/GenBank/DDBJ databases">
        <title>Recombination and specialization in a pathogen metapopulation.</title>
        <authorList>
            <person name="Gardiner A."/>
            <person name="Kemen E."/>
            <person name="Schultz-Larsen T."/>
            <person name="MacLean D."/>
            <person name="Van Oosterhout C."/>
            <person name="Jones J.D.G."/>
        </authorList>
    </citation>
    <scope>NUCLEOTIDE SEQUENCE [LARGE SCALE GENOMIC DNA]</scope>
    <source>
        <strain evidence="3 4">Ac Nc2</strain>
    </source>
</reference>